<feature type="transmembrane region" description="Helical" evidence="7">
    <location>
        <begin position="79"/>
        <end position="97"/>
    </location>
</feature>
<dbReference type="SUPFAM" id="SSF161111">
    <property type="entry name" value="Cation efflux protein transmembrane domain-like"/>
    <property type="match status" value="1"/>
</dbReference>
<gene>
    <name evidence="9" type="ORF">FYJ71_08250</name>
</gene>
<keyword evidence="6 7" id="KW-0472">Membrane</keyword>
<dbReference type="InterPro" id="IPR036837">
    <property type="entry name" value="Cation_efflux_CTD_sf"/>
</dbReference>
<evidence type="ECO:0000313" key="9">
    <source>
        <dbReference type="EMBL" id="MST62961.1"/>
    </source>
</evidence>
<feature type="transmembrane region" description="Helical" evidence="7">
    <location>
        <begin position="20"/>
        <end position="40"/>
    </location>
</feature>
<evidence type="ECO:0000313" key="10">
    <source>
        <dbReference type="Proteomes" id="UP000440713"/>
    </source>
</evidence>
<reference evidence="9 10" key="1">
    <citation type="submission" date="2019-08" db="EMBL/GenBank/DDBJ databases">
        <title>In-depth cultivation of the pig gut microbiome towards novel bacterial diversity and tailored functional studies.</title>
        <authorList>
            <person name="Wylensek D."/>
            <person name="Hitch T.C.A."/>
            <person name="Clavel T."/>
        </authorList>
    </citation>
    <scope>NUCLEOTIDE SEQUENCE [LARGE SCALE GENOMIC DNA]</scope>
    <source>
        <strain evidence="9 10">WCA-SAB-591-4A-A</strain>
    </source>
</reference>
<proteinExistence type="inferred from homology"/>
<keyword evidence="5 7" id="KW-1133">Transmembrane helix</keyword>
<evidence type="ECO:0000256" key="3">
    <source>
        <dbReference type="ARBA" id="ARBA00022448"/>
    </source>
</evidence>
<comment type="subcellular location">
    <subcellularLocation>
        <location evidence="1">Membrane</location>
        <topology evidence="1">Multi-pass membrane protein</topology>
    </subcellularLocation>
</comment>
<dbReference type="SUPFAM" id="SSF160240">
    <property type="entry name" value="Cation efflux protein cytoplasmic domain-like"/>
    <property type="match status" value="1"/>
</dbReference>
<dbReference type="Pfam" id="PF01545">
    <property type="entry name" value="Cation_efflux"/>
    <property type="match status" value="1"/>
</dbReference>
<organism evidence="9 10">
    <name type="scientific">Peptostreptococcus porci</name>
    <dbReference type="NCBI Taxonomy" id="2652282"/>
    <lineage>
        <taxon>Bacteria</taxon>
        <taxon>Bacillati</taxon>
        <taxon>Bacillota</taxon>
        <taxon>Clostridia</taxon>
        <taxon>Peptostreptococcales</taxon>
        <taxon>Peptostreptococcaceae</taxon>
        <taxon>Peptostreptococcus</taxon>
    </lineage>
</organism>
<protein>
    <submittedName>
        <fullName evidence="9">Cation transporter</fullName>
    </submittedName>
</protein>
<evidence type="ECO:0000259" key="8">
    <source>
        <dbReference type="Pfam" id="PF01545"/>
    </source>
</evidence>
<comment type="caution">
    <text evidence="9">The sequence shown here is derived from an EMBL/GenBank/DDBJ whole genome shotgun (WGS) entry which is preliminary data.</text>
</comment>
<dbReference type="GO" id="GO:0016020">
    <property type="term" value="C:membrane"/>
    <property type="evidence" value="ECO:0007669"/>
    <property type="project" value="UniProtKB-SubCell"/>
</dbReference>
<dbReference type="Gene3D" id="1.20.1510.10">
    <property type="entry name" value="Cation efflux protein transmembrane domain"/>
    <property type="match status" value="1"/>
</dbReference>
<dbReference type="InterPro" id="IPR002524">
    <property type="entry name" value="Cation_efflux"/>
</dbReference>
<feature type="transmembrane region" description="Helical" evidence="7">
    <location>
        <begin position="109"/>
        <end position="130"/>
    </location>
</feature>
<keyword evidence="10" id="KW-1185">Reference proteome</keyword>
<dbReference type="PANTHER" id="PTHR43840">
    <property type="entry name" value="MITOCHONDRIAL METAL TRANSPORTER 1-RELATED"/>
    <property type="match status" value="1"/>
</dbReference>
<dbReference type="InterPro" id="IPR050291">
    <property type="entry name" value="CDF_Transporter"/>
</dbReference>
<dbReference type="Proteomes" id="UP000440713">
    <property type="component" value="Unassembled WGS sequence"/>
</dbReference>
<dbReference type="AlphaFoldDB" id="A0A6N7X4H5"/>
<dbReference type="RefSeq" id="WP_154538434.1">
    <property type="nucleotide sequence ID" value="NZ_VUNE01000004.1"/>
</dbReference>
<evidence type="ECO:0000256" key="4">
    <source>
        <dbReference type="ARBA" id="ARBA00022692"/>
    </source>
</evidence>
<evidence type="ECO:0000256" key="1">
    <source>
        <dbReference type="ARBA" id="ARBA00004141"/>
    </source>
</evidence>
<feature type="transmembrane region" description="Helical" evidence="7">
    <location>
        <begin position="171"/>
        <end position="190"/>
    </location>
</feature>
<dbReference type="NCBIfam" id="TIGR01297">
    <property type="entry name" value="CDF"/>
    <property type="match status" value="1"/>
</dbReference>
<comment type="similarity">
    <text evidence="2">Belongs to the cation diffusion facilitator (CDF) transporter (TC 2.A.4) family.</text>
</comment>
<dbReference type="GO" id="GO:0008324">
    <property type="term" value="F:monoatomic cation transmembrane transporter activity"/>
    <property type="evidence" value="ECO:0007669"/>
    <property type="project" value="InterPro"/>
</dbReference>
<keyword evidence="3" id="KW-0813">Transport</keyword>
<dbReference type="InterPro" id="IPR027469">
    <property type="entry name" value="Cation_efflux_TMD_sf"/>
</dbReference>
<sequence>MNERTKEIVMVSYKGILANILLVVFKAIVGIIANSISVILDAVNNLSDVLSSVITIIGTRIANRDADKKHPFGHGRVEYITSSLIAIIVLSAGFLSMKESVSKIIHPSETKFSTVTIVVIIAGIITKYFLGKYFKKKGDELKSGALSASGADASFDAIISTGTLVSAMFSIFFKINIEGFLGAVISIFILKAGYEIMQDTLSNIIGVRIDDDLSIEVKNYVNSFPEVIGAYDLILHSYGPEELIGSIHIEVDDFLTAKDIDRLSRKIMVGAYNKLGVILTIGIYATNVKDEYSKAIKNSVYEEISKYNSVLQMHGFYVEESEKLVHFDIIIDFDEKNQHGLVYRITENLNKVYPDIEFVINIDRDYSE</sequence>
<dbReference type="PANTHER" id="PTHR43840:SF50">
    <property type="entry name" value="MANGANESE EFFLUX SYSTEM PROTEIN MNES"/>
    <property type="match status" value="1"/>
</dbReference>
<feature type="domain" description="Cation efflux protein transmembrane" evidence="8">
    <location>
        <begin position="16"/>
        <end position="204"/>
    </location>
</feature>
<accession>A0A6N7X4H5</accession>
<evidence type="ECO:0000256" key="6">
    <source>
        <dbReference type="ARBA" id="ARBA00023136"/>
    </source>
</evidence>
<dbReference type="Gene3D" id="3.30.70.1350">
    <property type="entry name" value="Cation efflux protein, cytoplasmic domain"/>
    <property type="match status" value="1"/>
</dbReference>
<dbReference type="FunFam" id="1.20.1510.10:FF:000006">
    <property type="entry name" value="Divalent cation efflux transporter"/>
    <property type="match status" value="1"/>
</dbReference>
<keyword evidence="4 7" id="KW-0812">Transmembrane</keyword>
<dbReference type="InterPro" id="IPR058533">
    <property type="entry name" value="Cation_efflux_TM"/>
</dbReference>
<evidence type="ECO:0000256" key="7">
    <source>
        <dbReference type="SAM" id="Phobius"/>
    </source>
</evidence>
<dbReference type="EMBL" id="VUNE01000004">
    <property type="protein sequence ID" value="MST62961.1"/>
    <property type="molecule type" value="Genomic_DNA"/>
</dbReference>
<name>A0A6N7X4H5_9FIRM</name>
<evidence type="ECO:0000256" key="2">
    <source>
        <dbReference type="ARBA" id="ARBA00008114"/>
    </source>
</evidence>
<evidence type="ECO:0000256" key="5">
    <source>
        <dbReference type="ARBA" id="ARBA00022989"/>
    </source>
</evidence>